<dbReference type="Gene3D" id="2.80.10.50">
    <property type="match status" value="4"/>
</dbReference>
<sequence>MKKLYSLLLLAFFGILSSYSQTIDETFVEPIPYKAAGITVTRQLPNGKILVGGDIAFYKDKKVNNLIRLNADYSLDETFLFNDPSNLKIKKVELQRNGNIIAVAHFDNPYNMQDEKAIIFQLSADGEIKAEITDLKDVTSIAIQYNDKILVSGGFISDNGYLKRYNGDFSIDGTFKNDISFDKKVSDVKVFDNSIYVSGLFSLVDGMTKNSIVKLNSEGIIDTAFDVGDGAKGYGFSMTIQDDGKLLIGGNFLRMIDNLPTYNMCRLNLDGSIDNSFYSQYYSYANSAVVIKDSFVYIDAEINNGIVSRPYLIRLNSDGSLDENFNPVKLNEFGSDNFVSSFVGDKIFYNNSEQTGNRYGLSVCDLEGNVKPSSELQPCRLGAFLTGGYFDGKLVCVGDFVKINEIETYGIGLLNENGTVDNSFVFSKYLGEIKQFQIIDNSTIFVSTKDKFLKLDNNGNVLKDFDFKKDSQLLAIEQFKVLDNGKILITDQWGLYMLNEEGKQEAVFPVNSDPNFWTTHIKFEMQNDKFICRYLLNRSGLGYTVKLIRFNFDTSIDTDFNIGQGPDSLFEKMKVLKSGEIILAGGFLNYNGISSPNQIVKLSKDGEMDLKFNENVSVSQIGNLGGVTYHHYSKIEEMDSVIYVSEVSVAGPSVTAINLDGTFKKDFSMPNVIDAVSDLIPIEEQETESSIISRKSKTSMNTNNYMFAIGTAKNGINDLSSIVIKVNIGAKSSLSLDLTPEKWVSNVQFYPVPVQEKMNLSFSNSISPTKIAVYSSNGTELYSSKVQSTSGTEIDMSMFASGVYFIKVFSDSGVTTKKIIKK</sequence>
<evidence type="ECO:0000256" key="2">
    <source>
        <dbReference type="SAM" id="SignalP"/>
    </source>
</evidence>
<dbReference type="InterPro" id="IPR026444">
    <property type="entry name" value="Secre_tail"/>
</dbReference>
<comment type="caution">
    <text evidence="4">The sequence shown here is derived from an EMBL/GenBank/DDBJ whole genome shotgun (WGS) entry which is preliminary data.</text>
</comment>
<accession>A0A3E0EE04</accession>
<evidence type="ECO:0000256" key="1">
    <source>
        <dbReference type="ARBA" id="ARBA00022729"/>
    </source>
</evidence>
<dbReference type="InterPro" id="IPR013431">
    <property type="entry name" value="Delta_60_rpt"/>
</dbReference>
<dbReference type="AlphaFoldDB" id="A0A3E0EE04"/>
<name>A0A3E0EE04_9FLAO</name>
<evidence type="ECO:0000313" key="5">
    <source>
        <dbReference type="Proteomes" id="UP000257136"/>
    </source>
</evidence>
<dbReference type="SUPFAM" id="SSF50965">
    <property type="entry name" value="Galactose oxidase, central domain"/>
    <property type="match status" value="1"/>
</dbReference>
<dbReference type="RefSeq" id="WP_115814062.1">
    <property type="nucleotide sequence ID" value="NZ_QUNI01000009.1"/>
</dbReference>
<evidence type="ECO:0000259" key="3">
    <source>
        <dbReference type="Pfam" id="PF18962"/>
    </source>
</evidence>
<dbReference type="NCBIfam" id="TIGR02608">
    <property type="entry name" value="delta_60_rpt"/>
    <property type="match status" value="4"/>
</dbReference>
<dbReference type="Gene3D" id="2.60.120.380">
    <property type="match status" value="1"/>
</dbReference>
<reference evidence="4 5" key="1">
    <citation type="submission" date="2018-08" db="EMBL/GenBank/DDBJ databases">
        <title>Genomic Encyclopedia of Archaeal and Bacterial Type Strains, Phase II (KMG-II): from individual species to whole genera.</title>
        <authorList>
            <person name="Goeker M."/>
        </authorList>
    </citation>
    <scope>NUCLEOTIDE SEQUENCE [LARGE SCALE GENOMIC DNA]</scope>
    <source>
        <strain evidence="4 5">DSM 100880</strain>
    </source>
</reference>
<dbReference type="Pfam" id="PF18962">
    <property type="entry name" value="Por_Secre_tail"/>
    <property type="match status" value="1"/>
</dbReference>
<feature type="domain" description="Secretion system C-terminal sorting" evidence="3">
    <location>
        <begin position="750"/>
        <end position="820"/>
    </location>
</feature>
<dbReference type="OrthoDB" id="9805017at2"/>
<feature type="signal peptide" evidence="2">
    <location>
        <begin position="1"/>
        <end position="22"/>
    </location>
</feature>
<organism evidence="4 5">
    <name type="scientific">Flavobacterium aquicola</name>
    <dbReference type="NCBI Taxonomy" id="1682742"/>
    <lineage>
        <taxon>Bacteria</taxon>
        <taxon>Pseudomonadati</taxon>
        <taxon>Bacteroidota</taxon>
        <taxon>Flavobacteriia</taxon>
        <taxon>Flavobacteriales</taxon>
        <taxon>Flavobacteriaceae</taxon>
        <taxon>Flavobacterium</taxon>
    </lineage>
</organism>
<proteinExistence type="predicted"/>
<protein>
    <submittedName>
        <fullName evidence="4">Putative delta-60 repeat protein/predicted secreted protein (Por secretion system target)</fullName>
    </submittedName>
</protein>
<evidence type="ECO:0000313" key="4">
    <source>
        <dbReference type="EMBL" id="REG96465.1"/>
    </source>
</evidence>
<keyword evidence="5" id="KW-1185">Reference proteome</keyword>
<keyword evidence="1 2" id="KW-0732">Signal</keyword>
<dbReference type="InterPro" id="IPR011043">
    <property type="entry name" value="Gal_Oxase/kelch_b-propeller"/>
</dbReference>
<dbReference type="EMBL" id="QUNI01000009">
    <property type="protein sequence ID" value="REG96465.1"/>
    <property type="molecule type" value="Genomic_DNA"/>
</dbReference>
<dbReference type="NCBIfam" id="TIGR04183">
    <property type="entry name" value="Por_Secre_tail"/>
    <property type="match status" value="1"/>
</dbReference>
<feature type="chain" id="PRO_5017674568" evidence="2">
    <location>
        <begin position="23"/>
        <end position="822"/>
    </location>
</feature>
<gene>
    <name evidence="4" type="ORF">C8P67_109111</name>
</gene>
<dbReference type="Pfam" id="PF17164">
    <property type="entry name" value="DUF5122"/>
    <property type="match status" value="5"/>
</dbReference>
<dbReference type="Proteomes" id="UP000257136">
    <property type="component" value="Unassembled WGS sequence"/>
</dbReference>